<dbReference type="AlphaFoldDB" id="A0AAW9D4T0"/>
<comment type="caution">
    <text evidence="1">The sequence shown here is derived from an EMBL/GenBank/DDBJ whole genome shotgun (WGS) entry which is preliminary data.</text>
</comment>
<gene>
    <name evidence="1" type="ORF">C7S16_0310</name>
</gene>
<evidence type="ECO:0000313" key="2">
    <source>
        <dbReference type="Proteomes" id="UP001272137"/>
    </source>
</evidence>
<protein>
    <submittedName>
        <fullName evidence="1">Uncharacterized protein</fullName>
    </submittedName>
</protein>
<evidence type="ECO:0000313" key="1">
    <source>
        <dbReference type="EMBL" id="MDW9256828.1"/>
    </source>
</evidence>
<proteinExistence type="predicted"/>
<sequence length="93" mass="10282">MPGFRAVRRACPTGGWHRRARWRAVPAMPAHLAARPGWPTLGARWLLRIACDASGDGEPATRACRPTADRPLFRCIDASMHRRTASGQRKPAL</sequence>
<reference evidence="1" key="1">
    <citation type="submission" date="2018-08" db="EMBL/GenBank/DDBJ databases">
        <title>Identification of Burkholderia cepacia strains that express a Burkholderia pseudomallei-like capsular polysaccharide.</title>
        <authorList>
            <person name="Burtnick M.N."/>
            <person name="Vongsouvath M."/>
            <person name="Newton P."/>
            <person name="Wuthiekanun V."/>
            <person name="Limmathurotsakul D."/>
            <person name="Brett P.J."/>
            <person name="Chantratita N."/>
            <person name="Dance D.A."/>
        </authorList>
    </citation>
    <scope>NUCLEOTIDE SEQUENCE</scope>
    <source>
        <strain evidence="1">SBXCC001</strain>
    </source>
</reference>
<accession>A0AAW9D4T0</accession>
<organism evidence="1 2">
    <name type="scientific">Burkholderia thailandensis</name>
    <dbReference type="NCBI Taxonomy" id="57975"/>
    <lineage>
        <taxon>Bacteria</taxon>
        <taxon>Pseudomonadati</taxon>
        <taxon>Pseudomonadota</taxon>
        <taxon>Betaproteobacteria</taxon>
        <taxon>Burkholderiales</taxon>
        <taxon>Burkholderiaceae</taxon>
        <taxon>Burkholderia</taxon>
        <taxon>pseudomallei group</taxon>
    </lineage>
</organism>
<dbReference type="Proteomes" id="UP001272137">
    <property type="component" value="Unassembled WGS sequence"/>
</dbReference>
<dbReference type="EMBL" id="QXCT01000002">
    <property type="protein sequence ID" value="MDW9256828.1"/>
    <property type="molecule type" value="Genomic_DNA"/>
</dbReference>
<name>A0AAW9D4T0_BURTH</name>